<gene>
    <name evidence="1" type="ORF">C5167_043468</name>
</gene>
<evidence type="ECO:0000313" key="2">
    <source>
        <dbReference type="Proteomes" id="UP000316621"/>
    </source>
</evidence>
<reference evidence="1 2" key="1">
    <citation type="journal article" date="2018" name="Science">
        <title>The opium poppy genome and morphinan production.</title>
        <authorList>
            <person name="Guo L."/>
            <person name="Winzer T."/>
            <person name="Yang X."/>
            <person name="Li Y."/>
            <person name="Ning Z."/>
            <person name="He Z."/>
            <person name="Teodor R."/>
            <person name="Lu Y."/>
            <person name="Bowser T.A."/>
            <person name="Graham I.A."/>
            <person name="Ye K."/>
        </authorList>
    </citation>
    <scope>NUCLEOTIDE SEQUENCE [LARGE SCALE GENOMIC DNA]</scope>
    <source>
        <strain evidence="2">cv. HN1</strain>
        <tissue evidence="1">Leaves</tissue>
    </source>
</reference>
<dbReference type="Proteomes" id="UP000316621">
    <property type="component" value="Chromosome 10"/>
</dbReference>
<organism evidence="1 2">
    <name type="scientific">Papaver somniferum</name>
    <name type="common">Opium poppy</name>
    <dbReference type="NCBI Taxonomy" id="3469"/>
    <lineage>
        <taxon>Eukaryota</taxon>
        <taxon>Viridiplantae</taxon>
        <taxon>Streptophyta</taxon>
        <taxon>Embryophyta</taxon>
        <taxon>Tracheophyta</taxon>
        <taxon>Spermatophyta</taxon>
        <taxon>Magnoliopsida</taxon>
        <taxon>Ranunculales</taxon>
        <taxon>Papaveraceae</taxon>
        <taxon>Papaveroideae</taxon>
        <taxon>Papaver</taxon>
    </lineage>
</organism>
<evidence type="ECO:0000313" key="1">
    <source>
        <dbReference type="EMBL" id="RZC80893.1"/>
    </source>
</evidence>
<accession>A0A4Y7L5T4</accession>
<sequence length="13" mass="1541">MVDPRFFTKPESS</sequence>
<dbReference type="EMBL" id="CM010724">
    <property type="protein sequence ID" value="RZC80893.1"/>
    <property type="molecule type" value="Genomic_DNA"/>
</dbReference>
<name>A0A4Y7L5T4_PAPSO</name>
<proteinExistence type="predicted"/>
<keyword evidence="2" id="KW-1185">Reference proteome</keyword>
<protein>
    <submittedName>
        <fullName evidence="1">Uncharacterized protein</fullName>
    </submittedName>
</protein>